<evidence type="ECO:0000313" key="2">
    <source>
        <dbReference type="EMBL" id="WIO46376.1"/>
    </source>
</evidence>
<keyword evidence="3" id="KW-1185">Reference proteome</keyword>
<accession>A0ABY8WWR1</accession>
<name>A0ABY8WWR1_9BACT</name>
<feature type="transmembrane region" description="Helical" evidence="1">
    <location>
        <begin position="62"/>
        <end position="80"/>
    </location>
</feature>
<dbReference type="EMBL" id="CP124550">
    <property type="protein sequence ID" value="WIO46376.1"/>
    <property type="molecule type" value="Genomic_DNA"/>
</dbReference>
<feature type="transmembrane region" description="Helical" evidence="1">
    <location>
        <begin position="92"/>
        <end position="110"/>
    </location>
</feature>
<dbReference type="Proteomes" id="UP001177295">
    <property type="component" value="Chromosome"/>
</dbReference>
<sequence length="162" mass="17409">MTYLIILGIYLAILFAVAWLSRRNLGVPTLALAAGALLADAWASSLAPVVAQAGLVLTKPPLTSVVAAVLTLLPALIVMVRAGRASSRWRSVTGALVFAVFAVMLTYGAFRAAVEMDDASRQYAAYIMQYRHTIITVCIVCAVMEISFRRQPHASAADKKKK</sequence>
<protein>
    <submittedName>
        <fullName evidence="2">Uncharacterized protein</fullName>
    </submittedName>
</protein>
<keyword evidence="1" id="KW-0812">Transmembrane</keyword>
<gene>
    <name evidence="2" type="ORF">SEML1_0779</name>
</gene>
<keyword evidence="1" id="KW-0472">Membrane</keyword>
<evidence type="ECO:0000256" key="1">
    <source>
        <dbReference type="SAM" id="Phobius"/>
    </source>
</evidence>
<feature type="transmembrane region" description="Helical" evidence="1">
    <location>
        <begin position="130"/>
        <end position="148"/>
    </location>
</feature>
<dbReference type="RefSeq" id="WP_376753905.1">
    <property type="nucleotide sequence ID" value="NZ_CP124550.1"/>
</dbReference>
<keyword evidence="1" id="KW-1133">Transmembrane helix</keyword>
<evidence type="ECO:0000313" key="3">
    <source>
        <dbReference type="Proteomes" id="UP001177295"/>
    </source>
</evidence>
<proteinExistence type="predicted"/>
<reference evidence="2 3" key="1">
    <citation type="journal article" date="2023" name="Cell">
        <title>Genetic manipulation of Patescibacteria provides mechanistic insights into microbial dark matter and the epibiotic lifestyle.</title>
        <authorList>
            <person name="Wang Y."/>
            <person name="Gallagher L.A."/>
            <person name="Andrade P.A."/>
            <person name="Liu A."/>
            <person name="Humphreys I.R."/>
            <person name="Turkarslan S."/>
            <person name="Cutler K.J."/>
            <person name="Arrieta-Ortiz M.L."/>
            <person name="Li Y."/>
            <person name="Radey M.C."/>
            <person name="McLean J.S."/>
            <person name="Cong Q."/>
            <person name="Baker D."/>
            <person name="Baliga N.S."/>
            <person name="Peterson S.B."/>
            <person name="Mougous J.D."/>
        </authorList>
    </citation>
    <scope>NUCLEOTIDE SEQUENCE [LARGE SCALE GENOMIC DNA]</scope>
    <source>
        <strain evidence="2 3">ML1</strain>
    </source>
</reference>
<organism evidence="2 3">
    <name type="scientific">Candidatus Southlakia epibionticum</name>
    <dbReference type="NCBI Taxonomy" id="3043284"/>
    <lineage>
        <taxon>Bacteria</taxon>
        <taxon>Candidatus Saccharimonadota</taxon>
        <taxon>Candidatus Saccharimonadia</taxon>
        <taxon>Candidatus Saccharimonadales</taxon>
        <taxon>Candidatus Saccharimonadaceae</taxon>
        <taxon>Candidatus Southlakia</taxon>
    </lineage>
</organism>